<dbReference type="InterPro" id="IPR001296">
    <property type="entry name" value="Glyco_trans_1"/>
</dbReference>
<dbReference type="PANTHER" id="PTHR12526:SF510">
    <property type="entry name" value="D-INOSITOL 3-PHOSPHATE GLYCOSYLTRANSFERASE"/>
    <property type="match status" value="1"/>
</dbReference>
<dbReference type="EMBL" id="JAGGJU010000002">
    <property type="protein sequence ID" value="MBP1849483.1"/>
    <property type="molecule type" value="Genomic_DNA"/>
</dbReference>
<protein>
    <submittedName>
        <fullName evidence="4">Glycosyltransferase involved in cell wall biosynthesis</fullName>
    </submittedName>
</protein>
<name>A0ABS4DUV8_9HYPH</name>
<keyword evidence="1" id="KW-0328">Glycosyltransferase</keyword>
<keyword evidence="5" id="KW-1185">Reference proteome</keyword>
<dbReference type="Proteomes" id="UP000759443">
    <property type="component" value="Unassembled WGS sequence"/>
</dbReference>
<evidence type="ECO:0000256" key="1">
    <source>
        <dbReference type="ARBA" id="ARBA00022676"/>
    </source>
</evidence>
<accession>A0ABS4DUV8</accession>
<proteinExistence type="predicted"/>
<dbReference type="RefSeq" id="WP_209942607.1">
    <property type="nucleotide sequence ID" value="NZ_JAGGJU010000002.1"/>
</dbReference>
<reference evidence="4 5" key="1">
    <citation type="submission" date="2021-03" db="EMBL/GenBank/DDBJ databases">
        <title>Genomic Encyclopedia of Type Strains, Phase IV (KMG-IV): sequencing the most valuable type-strain genomes for metagenomic binning, comparative biology and taxonomic classification.</title>
        <authorList>
            <person name="Goeker M."/>
        </authorList>
    </citation>
    <scope>NUCLEOTIDE SEQUENCE [LARGE SCALE GENOMIC DNA]</scope>
    <source>
        <strain evidence="4 5">DSM 21600</strain>
    </source>
</reference>
<gene>
    <name evidence="4" type="ORF">J2Z17_000904</name>
</gene>
<dbReference type="CDD" id="cd03801">
    <property type="entry name" value="GT4_PimA-like"/>
    <property type="match status" value="1"/>
</dbReference>
<keyword evidence="2" id="KW-0808">Transferase</keyword>
<evidence type="ECO:0000259" key="3">
    <source>
        <dbReference type="Pfam" id="PF00534"/>
    </source>
</evidence>
<sequence>MSRRLVFAYPGRLDLNTGGYAYDRRVIAGLEALDWEIELLALGEGFPFPSASVKAAATKALSSLAEGTLVMIDGLALGVLDDWAEKAALRHTIVALVHHPLALEGGLSAEQAATFRQSESRALSFASAVVVTSPMTARELSANYGVAADDITTAVPGTDPAPMRAAKSRTPHILSVGSLIGRKGHDVLIESLDRVRDLAWTAVIIGSRDLDPAVTAALEAQIRQLGLGARLRLAGECSDVRSVMASADIFALASRYEGYGMVFAEALSHGLPIVACHAGAVPDVVPEDAGILVDVDYVEAFADALRLLLTDMAERQRRAEASRKAGAALPGWPVTARIIATRLESLA</sequence>
<dbReference type="Pfam" id="PF00534">
    <property type="entry name" value="Glycos_transf_1"/>
    <property type="match status" value="1"/>
</dbReference>
<dbReference type="SUPFAM" id="SSF53756">
    <property type="entry name" value="UDP-Glycosyltransferase/glycogen phosphorylase"/>
    <property type="match status" value="1"/>
</dbReference>
<feature type="domain" description="Glycosyl transferase family 1" evidence="3">
    <location>
        <begin position="168"/>
        <end position="324"/>
    </location>
</feature>
<comment type="caution">
    <text evidence="4">The sequence shown here is derived from an EMBL/GenBank/DDBJ whole genome shotgun (WGS) entry which is preliminary data.</text>
</comment>
<dbReference type="PANTHER" id="PTHR12526">
    <property type="entry name" value="GLYCOSYLTRANSFERASE"/>
    <property type="match status" value="1"/>
</dbReference>
<evidence type="ECO:0000256" key="2">
    <source>
        <dbReference type="ARBA" id="ARBA00022679"/>
    </source>
</evidence>
<dbReference type="Gene3D" id="3.40.50.2000">
    <property type="entry name" value="Glycogen Phosphorylase B"/>
    <property type="match status" value="2"/>
</dbReference>
<evidence type="ECO:0000313" key="4">
    <source>
        <dbReference type="EMBL" id="MBP1849483.1"/>
    </source>
</evidence>
<evidence type="ECO:0000313" key="5">
    <source>
        <dbReference type="Proteomes" id="UP000759443"/>
    </source>
</evidence>
<organism evidence="4 5">
    <name type="scientific">Rhizobium halophytocola</name>
    <dbReference type="NCBI Taxonomy" id="735519"/>
    <lineage>
        <taxon>Bacteria</taxon>
        <taxon>Pseudomonadati</taxon>
        <taxon>Pseudomonadota</taxon>
        <taxon>Alphaproteobacteria</taxon>
        <taxon>Hyphomicrobiales</taxon>
        <taxon>Rhizobiaceae</taxon>
        <taxon>Rhizobium/Agrobacterium group</taxon>
        <taxon>Rhizobium</taxon>
    </lineage>
</organism>